<keyword evidence="7" id="KW-1185">Reference proteome</keyword>
<dbReference type="PROSITE" id="PS50931">
    <property type="entry name" value="HTH_LYSR"/>
    <property type="match status" value="1"/>
</dbReference>
<dbReference type="Gene3D" id="3.40.190.290">
    <property type="match status" value="1"/>
</dbReference>
<dbReference type="InterPro" id="IPR000847">
    <property type="entry name" value="LysR_HTH_N"/>
</dbReference>
<reference evidence="6 7" key="1">
    <citation type="journal article" date="2008" name="Int. J. Syst. Evol. Microbiol.">
        <title>Neptunomonas japonica sp. nov., an Osedax japonicus symbiont-like bacterium isolated from sediment adjacent to sperm whale carcasses off Kagoshima, Japan.</title>
        <authorList>
            <person name="Miyazaki M."/>
            <person name="Nogi Y."/>
            <person name="Fujiwara Y."/>
            <person name="Kawato M."/>
            <person name="Kubokawa K."/>
            <person name="Horikoshi K."/>
        </authorList>
    </citation>
    <scope>NUCLEOTIDE SEQUENCE [LARGE SCALE GENOMIC DNA]</scope>
    <source>
        <strain evidence="6 7">JAMM 1380</strain>
    </source>
</reference>
<protein>
    <submittedName>
        <fullName evidence="6">LysR family transcriptional regulator</fullName>
    </submittedName>
</protein>
<name>A0A7R6SWF9_9GAMM</name>
<dbReference type="InterPro" id="IPR058163">
    <property type="entry name" value="LysR-type_TF_proteobact-type"/>
</dbReference>
<dbReference type="GO" id="GO:0003700">
    <property type="term" value="F:DNA-binding transcription factor activity"/>
    <property type="evidence" value="ECO:0007669"/>
    <property type="project" value="InterPro"/>
</dbReference>
<sequence length="304" mass="34031">MTKADDMALFVRVVKEGGLAVAGRQLGISAASMTARIKGLEERYGTRLLHRTTRSITLTSAGQHFYEASLRVLAEMETLEIRLQQGKTSFCGVLRVTAPSDFGRQYVAPALAEFVEEHKEVQPYLNLADGIVNLVNQGFDLGVRFGNLPDSNLVVRQLIENHRVLCAAPKYLRRNGTPKTPEELKQHRCLVMERLGEPLNEWRFTQPEGSHLIKVHPAQMSNDGGVIREWALAGAGIALKSWWDIKNDIERGALVTLLDSCVKGFQVTDQDEVGLQMVYPSRQYTPLQVTAFIEFFKTYMAALK</sequence>
<evidence type="ECO:0000259" key="5">
    <source>
        <dbReference type="PROSITE" id="PS50931"/>
    </source>
</evidence>
<dbReference type="SUPFAM" id="SSF53850">
    <property type="entry name" value="Periplasmic binding protein-like II"/>
    <property type="match status" value="1"/>
</dbReference>
<dbReference type="InterPro" id="IPR036390">
    <property type="entry name" value="WH_DNA-bd_sf"/>
</dbReference>
<dbReference type="KEGG" id="njp:NEJAP_2445"/>
<feature type="domain" description="HTH lysR-type" evidence="5">
    <location>
        <begin position="1"/>
        <end position="59"/>
    </location>
</feature>
<dbReference type="Gene3D" id="1.10.10.10">
    <property type="entry name" value="Winged helix-like DNA-binding domain superfamily/Winged helix DNA-binding domain"/>
    <property type="match status" value="1"/>
</dbReference>
<keyword evidence="4" id="KW-0804">Transcription</keyword>
<dbReference type="PANTHER" id="PTHR30537">
    <property type="entry name" value="HTH-TYPE TRANSCRIPTIONAL REGULATOR"/>
    <property type="match status" value="1"/>
</dbReference>
<accession>A0A7R6SWF9</accession>
<dbReference type="Pfam" id="PF00126">
    <property type="entry name" value="HTH_1"/>
    <property type="match status" value="1"/>
</dbReference>
<evidence type="ECO:0000313" key="7">
    <source>
        <dbReference type="Proteomes" id="UP000595332"/>
    </source>
</evidence>
<gene>
    <name evidence="6" type="ORF">NEJAP_2445</name>
</gene>
<evidence type="ECO:0000256" key="2">
    <source>
        <dbReference type="ARBA" id="ARBA00023015"/>
    </source>
</evidence>
<dbReference type="Proteomes" id="UP000595332">
    <property type="component" value="Chromosome"/>
</dbReference>
<dbReference type="RefSeq" id="WP_201347581.1">
    <property type="nucleotide sequence ID" value="NZ_AP014546.1"/>
</dbReference>
<evidence type="ECO:0000256" key="1">
    <source>
        <dbReference type="ARBA" id="ARBA00009437"/>
    </source>
</evidence>
<dbReference type="Pfam" id="PF03466">
    <property type="entry name" value="LysR_substrate"/>
    <property type="match status" value="1"/>
</dbReference>
<dbReference type="FunFam" id="1.10.10.10:FF:000001">
    <property type="entry name" value="LysR family transcriptional regulator"/>
    <property type="match status" value="1"/>
</dbReference>
<dbReference type="AlphaFoldDB" id="A0A7R6SWF9"/>
<comment type="similarity">
    <text evidence="1">Belongs to the LysR transcriptional regulatory family.</text>
</comment>
<proteinExistence type="inferred from homology"/>
<dbReference type="GO" id="GO:0003677">
    <property type="term" value="F:DNA binding"/>
    <property type="evidence" value="ECO:0007669"/>
    <property type="project" value="UniProtKB-KW"/>
</dbReference>
<organism evidence="6 7">
    <name type="scientific">Neptunomonas japonica JAMM 1380</name>
    <dbReference type="NCBI Taxonomy" id="1441457"/>
    <lineage>
        <taxon>Bacteria</taxon>
        <taxon>Pseudomonadati</taxon>
        <taxon>Pseudomonadota</taxon>
        <taxon>Gammaproteobacteria</taxon>
        <taxon>Oceanospirillales</taxon>
        <taxon>Oceanospirillaceae</taxon>
        <taxon>Neptunomonas</taxon>
    </lineage>
</organism>
<evidence type="ECO:0000313" key="6">
    <source>
        <dbReference type="EMBL" id="BBB30391.1"/>
    </source>
</evidence>
<keyword evidence="2" id="KW-0805">Transcription regulation</keyword>
<evidence type="ECO:0000256" key="3">
    <source>
        <dbReference type="ARBA" id="ARBA00023125"/>
    </source>
</evidence>
<dbReference type="CDD" id="cd08422">
    <property type="entry name" value="PBP2_CrgA_like"/>
    <property type="match status" value="1"/>
</dbReference>
<dbReference type="EMBL" id="AP014546">
    <property type="protein sequence ID" value="BBB30391.1"/>
    <property type="molecule type" value="Genomic_DNA"/>
</dbReference>
<dbReference type="InterPro" id="IPR036388">
    <property type="entry name" value="WH-like_DNA-bd_sf"/>
</dbReference>
<dbReference type="InterPro" id="IPR005119">
    <property type="entry name" value="LysR_subst-bd"/>
</dbReference>
<dbReference type="PANTHER" id="PTHR30537:SF5">
    <property type="entry name" value="HTH-TYPE TRANSCRIPTIONAL ACTIVATOR TTDR-RELATED"/>
    <property type="match status" value="1"/>
</dbReference>
<dbReference type="SUPFAM" id="SSF46785">
    <property type="entry name" value="Winged helix' DNA-binding domain"/>
    <property type="match status" value="1"/>
</dbReference>
<dbReference type="FunFam" id="3.40.190.290:FF:000001">
    <property type="entry name" value="Transcriptional regulator, LysR family"/>
    <property type="match status" value="1"/>
</dbReference>
<evidence type="ECO:0000256" key="4">
    <source>
        <dbReference type="ARBA" id="ARBA00023163"/>
    </source>
</evidence>
<keyword evidence="3" id="KW-0238">DNA-binding</keyword>